<dbReference type="Pfam" id="PF04168">
    <property type="entry name" value="Alpha-E"/>
    <property type="match status" value="1"/>
</dbReference>
<protein>
    <recommendedName>
        <fullName evidence="1">DUF403 domain-containing protein</fullName>
    </recommendedName>
</protein>
<dbReference type="Proteomes" id="UP000237682">
    <property type="component" value="Unassembled WGS sequence"/>
</dbReference>
<dbReference type="AlphaFoldDB" id="A0A2S9QB12"/>
<evidence type="ECO:0000313" key="3">
    <source>
        <dbReference type="Proteomes" id="UP000237682"/>
    </source>
</evidence>
<proteinExistence type="predicted"/>
<evidence type="ECO:0000259" key="1">
    <source>
        <dbReference type="Pfam" id="PF04168"/>
    </source>
</evidence>
<feature type="domain" description="DUF403" evidence="1">
    <location>
        <begin position="1"/>
        <end position="312"/>
    </location>
</feature>
<gene>
    <name evidence="2" type="ORF">C5L14_14455</name>
</gene>
<dbReference type="PANTHER" id="PTHR34595">
    <property type="entry name" value="BLR5612 PROTEIN"/>
    <property type="match status" value="1"/>
</dbReference>
<name>A0A2S9QB12_9HYPH</name>
<comment type="caution">
    <text evidence="2">The sequence shown here is derived from an EMBL/GenBank/DDBJ whole genome shotgun (WGS) entry which is preliminary data.</text>
</comment>
<evidence type="ECO:0000313" key="2">
    <source>
        <dbReference type="EMBL" id="PRH86536.1"/>
    </source>
</evidence>
<dbReference type="OrthoDB" id="9803532at2"/>
<dbReference type="InterPro" id="IPR007296">
    <property type="entry name" value="DUF403"/>
</dbReference>
<organism evidence="2 3">
    <name type="scientific">Labrys okinawensis</name>
    <dbReference type="NCBI Taxonomy" id="346911"/>
    <lineage>
        <taxon>Bacteria</taxon>
        <taxon>Pseudomonadati</taxon>
        <taxon>Pseudomonadota</taxon>
        <taxon>Alphaproteobacteria</taxon>
        <taxon>Hyphomicrobiales</taxon>
        <taxon>Xanthobacteraceae</taxon>
        <taxon>Labrys</taxon>
    </lineage>
</organism>
<reference evidence="2 3" key="1">
    <citation type="submission" date="2018-02" db="EMBL/GenBank/DDBJ databases">
        <title>Whole genome sequencing of endophytic bacterium.</title>
        <authorList>
            <person name="Eedara R."/>
            <person name="Podile A.R."/>
        </authorList>
    </citation>
    <scope>NUCLEOTIDE SEQUENCE [LARGE SCALE GENOMIC DNA]</scope>
    <source>
        <strain evidence="2 3">RP1T</strain>
    </source>
</reference>
<accession>A0A2S9QB12</accession>
<dbReference type="PANTHER" id="PTHR34595:SF7">
    <property type="entry name" value="SLL1039 PROTEIN"/>
    <property type="match status" value="1"/>
</dbReference>
<dbReference type="RefSeq" id="WP_105862765.1">
    <property type="nucleotide sequence ID" value="NZ_PUEJ01000005.1"/>
</dbReference>
<dbReference type="InterPro" id="IPR051680">
    <property type="entry name" value="ATP-dep_Glu-Cys_Ligase-2"/>
</dbReference>
<sequence length="313" mass="35446">MLSRTADNLFWLARYVERAEYLARILDAAYRLSSLPASYGGLTTEWESAVETAGCGPAFFAAYEEANERTVTEFLAFSAENPSSIRNCFEMARTNARGVRTALTAEMWSTINDAWLQLQRYDPARMSREEVSRFLDWVKGVSLMFDGSAYRTMLRNDAYAFARLGLFLERADNTARILDVKYHVLLPPSESVGGSLDYFQWTAILRAVSALTAYHWVYKESLKPWLVADLLTLNTQMPRSLASCYENLNGNLDQLAQVYGRQGPAQRLARVTQSRLQNLSIDEVFQSGLHDFITDFITDNNNLSAAIAEQYLI</sequence>
<keyword evidence="3" id="KW-1185">Reference proteome</keyword>
<dbReference type="EMBL" id="PUEJ01000005">
    <property type="protein sequence ID" value="PRH86536.1"/>
    <property type="molecule type" value="Genomic_DNA"/>
</dbReference>